<feature type="non-terminal residue" evidence="2">
    <location>
        <position position="117"/>
    </location>
</feature>
<feature type="chain" id="PRO_5023908196" evidence="1">
    <location>
        <begin position="17"/>
        <end position="117"/>
    </location>
</feature>
<protein>
    <submittedName>
        <fullName evidence="2">Uncharacterized protein</fullName>
    </submittedName>
</protein>
<gene>
    <name evidence="2" type="ORF">EZS28_021779</name>
</gene>
<keyword evidence="1" id="KW-0732">Signal</keyword>
<comment type="caution">
    <text evidence="2">The sequence shown here is derived from an EMBL/GenBank/DDBJ whole genome shotgun (WGS) entry which is preliminary data.</text>
</comment>
<dbReference type="Proteomes" id="UP000324800">
    <property type="component" value="Unassembled WGS sequence"/>
</dbReference>
<organism evidence="2 3">
    <name type="scientific">Streblomastix strix</name>
    <dbReference type="NCBI Taxonomy" id="222440"/>
    <lineage>
        <taxon>Eukaryota</taxon>
        <taxon>Metamonada</taxon>
        <taxon>Preaxostyla</taxon>
        <taxon>Oxymonadida</taxon>
        <taxon>Streblomastigidae</taxon>
        <taxon>Streblomastix</taxon>
    </lineage>
</organism>
<proteinExistence type="predicted"/>
<dbReference type="AlphaFoldDB" id="A0A5J4VJA4"/>
<feature type="signal peptide" evidence="1">
    <location>
        <begin position="1"/>
        <end position="16"/>
    </location>
</feature>
<evidence type="ECO:0000313" key="3">
    <source>
        <dbReference type="Proteomes" id="UP000324800"/>
    </source>
</evidence>
<evidence type="ECO:0000313" key="2">
    <source>
        <dbReference type="EMBL" id="KAA6382697.1"/>
    </source>
</evidence>
<accession>A0A5J4VJA4</accession>
<name>A0A5J4VJA4_9EUKA</name>
<dbReference type="EMBL" id="SNRW01006639">
    <property type="protein sequence ID" value="KAA6382697.1"/>
    <property type="molecule type" value="Genomic_DNA"/>
</dbReference>
<evidence type="ECO:0000256" key="1">
    <source>
        <dbReference type="SAM" id="SignalP"/>
    </source>
</evidence>
<sequence>MRHQLILLALIFSAFAEISRPVSVTTIFAGNSVRTEGEALSSHDLNSFISHLAQGQLSSKRRFGPIKMSVLYQRTFALAIIVDADLNNTLQINGANMNALRTNNAIFNFPRKVIDNS</sequence>
<reference evidence="2 3" key="1">
    <citation type="submission" date="2019-03" db="EMBL/GenBank/DDBJ databases">
        <title>Single cell metagenomics reveals metabolic interactions within the superorganism composed of flagellate Streblomastix strix and complex community of Bacteroidetes bacteria on its surface.</title>
        <authorList>
            <person name="Treitli S.C."/>
            <person name="Kolisko M."/>
            <person name="Husnik F."/>
            <person name="Keeling P."/>
            <person name="Hampl V."/>
        </authorList>
    </citation>
    <scope>NUCLEOTIDE SEQUENCE [LARGE SCALE GENOMIC DNA]</scope>
    <source>
        <strain evidence="2">ST1C</strain>
    </source>
</reference>